<name>A0A0T5NQH7_9RHOB</name>
<dbReference type="InterPro" id="IPR002881">
    <property type="entry name" value="DUF58"/>
</dbReference>
<sequence>MSAALEQPGVRLAAGDLIALRAHALTGPGGAEQCATLPGGHATRVKGQGIEVADIRDYLPGDDIRHLDRASTARTGKLHVRQFQAERDRVRYLVADMRSEMLWGLRRALLSVAAAEALVLDAWPLIEQGGRVGLLAVTDRDVTVVPPRGRIRGMLDVIGGLVEAHARALEDAARDKGASGGALSLDRALHRLERLAPSGSEIVIASGFDAPGEELVKVLDGLGQRRAIRLLLVSNTEALPAGRYPVRLADGRRTNLRIGANDAVPTAVRIAGREALVVDAGADPREIARVLIRYHDEHAA</sequence>
<dbReference type="PATRIC" id="fig|1641875.4.peg.2275"/>
<evidence type="ECO:0000259" key="1">
    <source>
        <dbReference type="Pfam" id="PF01882"/>
    </source>
</evidence>
<comment type="caution">
    <text evidence="2">The sequence shown here is derived from an EMBL/GenBank/DDBJ whole genome shotgun (WGS) entry which is preliminary data.</text>
</comment>
<reference evidence="2 3" key="1">
    <citation type="submission" date="2015-04" db="EMBL/GenBank/DDBJ databases">
        <title>The draft genome sequence of Roseovarius sp.R12b.</title>
        <authorList>
            <person name="Li G."/>
            <person name="Lai Q."/>
            <person name="Shao Z."/>
            <person name="Yan P."/>
        </authorList>
    </citation>
    <scope>NUCLEOTIDE SEQUENCE [LARGE SCALE GENOMIC DNA]</scope>
    <source>
        <strain evidence="2 3">R12B</strain>
    </source>
</reference>
<organism evidence="2 3">
    <name type="scientific">Roseovarius atlanticus</name>
    <dbReference type="NCBI Taxonomy" id="1641875"/>
    <lineage>
        <taxon>Bacteria</taxon>
        <taxon>Pseudomonadati</taxon>
        <taxon>Pseudomonadota</taxon>
        <taxon>Alphaproteobacteria</taxon>
        <taxon>Rhodobacterales</taxon>
        <taxon>Roseobacteraceae</taxon>
        <taxon>Roseovarius</taxon>
    </lineage>
</organism>
<evidence type="ECO:0000313" key="2">
    <source>
        <dbReference type="EMBL" id="KRS10958.1"/>
    </source>
</evidence>
<accession>A0A0T5NQH7</accession>
<gene>
    <name evidence="2" type="ORF">XM53_18730</name>
</gene>
<dbReference type="EMBL" id="LAXJ01000025">
    <property type="protein sequence ID" value="KRS10958.1"/>
    <property type="molecule type" value="Genomic_DNA"/>
</dbReference>
<dbReference type="PANTHER" id="PTHR33608:SF12">
    <property type="entry name" value="DUF58 DOMAIN-CONTAINING PROTEIN"/>
    <property type="match status" value="1"/>
</dbReference>
<feature type="domain" description="DUF58" evidence="1">
    <location>
        <begin position="54"/>
        <end position="227"/>
    </location>
</feature>
<dbReference type="OrthoDB" id="9776116at2"/>
<evidence type="ECO:0000313" key="3">
    <source>
        <dbReference type="Proteomes" id="UP000051295"/>
    </source>
</evidence>
<protein>
    <recommendedName>
        <fullName evidence="1">DUF58 domain-containing protein</fullName>
    </recommendedName>
</protein>
<proteinExistence type="predicted"/>
<dbReference type="RefSeq" id="WP_057796122.1">
    <property type="nucleotide sequence ID" value="NZ_LAXJ01000025.1"/>
</dbReference>
<dbReference type="AlphaFoldDB" id="A0A0T5NQH7"/>
<dbReference type="PANTHER" id="PTHR33608">
    <property type="entry name" value="BLL2464 PROTEIN"/>
    <property type="match status" value="1"/>
</dbReference>
<dbReference type="Pfam" id="PF01882">
    <property type="entry name" value="DUF58"/>
    <property type="match status" value="1"/>
</dbReference>
<dbReference type="Proteomes" id="UP000051295">
    <property type="component" value="Unassembled WGS sequence"/>
</dbReference>
<keyword evidence="3" id="KW-1185">Reference proteome</keyword>
<dbReference type="STRING" id="1641875.XM53_18730"/>